<evidence type="ECO:0008006" key="12">
    <source>
        <dbReference type="Google" id="ProtNLM"/>
    </source>
</evidence>
<keyword evidence="11" id="KW-1185">Reference proteome</keyword>
<organism evidence="10 11">
    <name type="scientific">Marasmius tenuissimus</name>
    <dbReference type="NCBI Taxonomy" id="585030"/>
    <lineage>
        <taxon>Eukaryota</taxon>
        <taxon>Fungi</taxon>
        <taxon>Dikarya</taxon>
        <taxon>Basidiomycota</taxon>
        <taxon>Agaricomycotina</taxon>
        <taxon>Agaricomycetes</taxon>
        <taxon>Agaricomycetidae</taxon>
        <taxon>Agaricales</taxon>
        <taxon>Marasmiineae</taxon>
        <taxon>Marasmiaceae</taxon>
        <taxon>Marasmius</taxon>
    </lineage>
</organism>
<evidence type="ECO:0000256" key="2">
    <source>
        <dbReference type="ARBA" id="ARBA00005179"/>
    </source>
</evidence>
<name>A0ABR2ZZL9_9AGAR</name>
<evidence type="ECO:0000256" key="9">
    <source>
        <dbReference type="RuleBase" id="RU000461"/>
    </source>
</evidence>
<evidence type="ECO:0000313" key="11">
    <source>
        <dbReference type="Proteomes" id="UP001437256"/>
    </source>
</evidence>
<accession>A0ABR2ZZL9</accession>
<keyword evidence="7 9" id="KW-0408">Iron</keyword>
<dbReference type="PROSITE" id="PS00086">
    <property type="entry name" value="CYTOCHROME_P450"/>
    <property type="match status" value="1"/>
</dbReference>
<dbReference type="Gene3D" id="1.10.630.10">
    <property type="entry name" value="Cytochrome P450"/>
    <property type="match status" value="1"/>
</dbReference>
<dbReference type="InterPro" id="IPR002401">
    <property type="entry name" value="Cyt_P450_E_grp-I"/>
</dbReference>
<dbReference type="InterPro" id="IPR050364">
    <property type="entry name" value="Cytochrome_P450_fung"/>
</dbReference>
<dbReference type="PRINTS" id="PR00463">
    <property type="entry name" value="EP450I"/>
</dbReference>
<proteinExistence type="inferred from homology"/>
<evidence type="ECO:0000313" key="10">
    <source>
        <dbReference type="EMBL" id="KAL0066833.1"/>
    </source>
</evidence>
<comment type="pathway">
    <text evidence="2">Secondary metabolite biosynthesis.</text>
</comment>
<gene>
    <name evidence="10" type="ORF">AAF712_006237</name>
</gene>
<keyword evidence="8 9" id="KW-0503">Monooxygenase</keyword>
<dbReference type="InterPro" id="IPR001128">
    <property type="entry name" value="Cyt_P450"/>
</dbReference>
<dbReference type="PANTHER" id="PTHR46300:SF7">
    <property type="entry name" value="P450, PUTATIVE (EUROFUNG)-RELATED"/>
    <property type="match status" value="1"/>
</dbReference>
<evidence type="ECO:0000256" key="7">
    <source>
        <dbReference type="ARBA" id="ARBA00023004"/>
    </source>
</evidence>
<dbReference type="SUPFAM" id="SSF48264">
    <property type="entry name" value="Cytochrome P450"/>
    <property type="match status" value="1"/>
</dbReference>
<dbReference type="Proteomes" id="UP001437256">
    <property type="component" value="Unassembled WGS sequence"/>
</dbReference>
<evidence type="ECO:0000256" key="6">
    <source>
        <dbReference type="ARBA" id="ARBA00023002"/>
    </source>
</evidence>
<sequence>ILRIIAIIFINRIVGEGRLPDHSDRDALVYVQVVIHEVQRWQPITPTAIVHHVNVEDKYKRYRIPKDSTIIPNIWAILHDEAMYPDPYTFNPERWIKDGKINPDIRDITASFGFGRRICPGRLLALSSLYLTIATILSVFDISKATDENGVAIKSRVEYSLSVQNRPLPFKCSIKPRSEAHKRLINKVMEHEYPLGQT</sequence>
<dbReference type="Pfam" id="PF00067">
    <property type="entry name" value="p450"/>
    <property type="match status" value="1"/>
</dbReference>
<evidence type="ECO:0000256" key="4">
    <source>
        <dbReference type="ARBA" id="ARBA00022617"/>
    </source>
</evidence>
<keyword evidence="6 9" id="KW-0560">Oxidoreductase</keyword>
<dbReference type="InterPro" id="IPR036396">
    <property type="entry name" value="Cyt_P450_sf"/>
</dbReference>
<evidence type="ECO:0000256" key="3">
    <source>
        <dbReference type="ARBA" id="ARBA00010617"/>
    </source>
</evidence>
<evidence type="ECO:0000256" key="1">
    <source>
        <dbReference type="ARBA" id="ARBA00001971"/>
    </source>
</evidence>
<dbReference type="PANTHER" id="PTHR46300">
    <property type="entry name" value="P450, PUTATIVE (EUROFUNG)-RELATED-RELATED"/>
    <property type="match status" value="1"/>
</dbReference>
<evidence type="ECO:0000256" key="5">
    <source>
        <dbReference type="ARBA" id="ARBA00022723"/>
    </source>
</evidence>
<protein>
    <recommendedName>
        <fullName evidence="12">Cytochrome P450</fullName>
    </recommendedName>
</protein>
<comment type="caution">
    <text evidence="10">The sequence shown here is derived from an EMBL/GenBank/DDBJ whole genome shotgun (WGS) entry which is preliminary data.</text>
</comment>
<comment type="similarity">
    <text evidence="3 9">Belongs to the cytochrome P450 family.</text>
</comment>
<comment type="cofactor">
    <cofactor evidence="1">
        <name>heme</name>
        <dbReference type="ChEBI" id="CHEBI:30413"/>
    </cofactor>
</comment>
<reference evidence="10 11" key="1">
    <citation type="submission" date="2024-05" db="EMBL/GenBank/DDBJ databases">
        <title>A draft genome resource for the thread blight pathogen Marasmius tenuissimus strain MS-2.</title>
        <authorList>
            <person name="Yulfo-Soto G.E."/>
            <person name="Baruah I.K."/>
            <person name="Amoako-Attah I."/>
            <person name="Bukari Y."/>
            <person name="Meinhardt L.W."/>
            <person name="Bailey B.A."/>
            <person name="Cohen S.P."/>
        </authorList>
    </citation>
    <scope>NUCLEOTIDE SEQUENCE [LARGE SCALE GENOMIC DNA]</scope>
    <source>
        <strain evidence="10 11">MS-2</strain>
    </source>
</reference>
<dbReference type="InterPro" id="IPR017972">
    <property type="entry name" value="Cyt_P450_CS"/>
</dbReference>
<keyword evidence="4 9" id="KW-0349">Heme</keyword>
<dbReference type="EMBL" id="JBBXMP010000032">
    <property type="protein sequence ID" value="KAL0066833.1"/>
    <property type="molecule type" value="Genomic_DNA"/>
</dbReference>
<keyword evidence="5 9" id="KW-0479">Metal-binding</keyword>
<evidence type="ECO:0000256" key="8">
    <source>
        <dbReference type="ARBA" id="ARBA00023033"/>
    </source>
</evidence>
<feature type="non-terminal residue" evidence="10">
    <location>
        <position position="1"/>
    </location>
</feature>